<keyword evidence="2" id="KW-1185">Reference proteome</keyword>
<gene>
    <name evidence="1" type="ORF">FJTKL_03249</name>
</gene>
<dbReference type="EMBL" id="JBAWTH010000157">
    <property type="protein sequence ID" value="KAL2274420.1"/>
    <property type="molecule type" value="Genomic_DNA"/>
</dbReference>
<sequence>MTSTGICGSAALRFRLNSLIVRSWLGSQVKPPVTSHNTPSHTKPACGIAKLAWPPRDASFGNGQVEDTAPNNPTALVLISDENLRSKPLASNHTRSYHPFRSSTKSTKSKRIGLLPHCRSERINLRPSHDPSFFFLSLFVCACVRACFGAGPDCLVDRPNEPSRWTTKTWARKRVLWIIEKERNKGKRQRRRIRPCG</sequence>
<accession>A0ABR4DVL6</accession>
<protein>
    <submittedName>
        <fullName evidence="1">Uncharacterized protein</fullName>
    </submittedName>
</protein>
<comment type="caution">
    <text evidence="1">The sequence shown here is derived from an EMBL/GenBank/DDBJ whole genome shotgun (WGS) entry which is preliminary data.</text>
</comment>
<proteinExistence type="predicted"/>
<evidence type="ECO:0000313" key="1">
    <source>
        <dbReference type="EMBL" id="KAL2274420.1"/>
    </source>
</evidence>
<reference evidence="1 2" key="1">
    <citation type="submission" date="2024-03" db="EMBL/GenBank/DDBJ databases">
        <title>A high-quality draft genome sequence of Diaporthe vaccinii, a causative agent of upright dieback and viscid rot disease in cranberry plants.</title>
        <authorList>
            <person name="Sarrasin M."/>
            <person name="Lang B.F."/>
            <person name="Burger G."/>
        </authorList>
    </citation>
    <scope>NUCLEOTIDE SEQUENCE [LARGE SCALE GENOMIC DNA]</scope>
    <source>
        <strain evidence="1 2">IS7</strain>
    </source>
</reference>
<organism evidence="1 2">
    <name type="scientific">Diaporthe vaccinii</name>
    <dbReference type="NCBI Taxonomy" id="105482"/>
    <lineage>
        <taxon>Eukaryota</taxon>
        <taxon>Fungi</taxon>
        <taxon>Dikarya</taxon>
        <taxon>Ascomycota</taxon>
        <taxon>Pezizomycotina</taxon>
        <taxon>Sordariomycetes</taxon>
        <taxon>Sordariomycetidae</taxon>
        <taxon>Diaporthales</taxon>
        <taxon>Diaporthaceae</taxon>
        <taxon>Diaporthe</taxon>
        <taxon>Diaporthe eres species complex</taxon>
    </lineage>
</organism>
<name>A0ABR4DVL6_9PEZI</name>
<evidence type="ECO:0000313" key="2">
    <source>
        <dbReference type="Proteomes" id="UP001600888"/>
    </source>
</evidence>
<dbReference type="Proteomes" id="UP001600888">
    <property type="component" value="Unassembled WGS sequence"/>
</dbReference>